<dbReference type="PaxDb" id="35128-Thapsdraft1845"/>
<evidence type="ECO:0000256" key="2">
    <source>
        <dbReference type="SAM" id="MobiDB-lite"/>
    </source>
</evidence>
<dbReference type="PANTHER" id="PTHR48112:SF15">
    <property type="entry name" value="HMG BOX DOMAIN-CONTAINING PROTEIN"/>
    <property type="match status" value="1"/>
</dbReference>
<sequence>MSSSRRKANSDEGDGYPPLPRRRYTAYNIFSQLERHYILQTRGNAATADLPTEVDPNAAQRPEKYRNIVLPKNWYVVGANRKKRQHHVNHGVISFVELTKTISQSWNTCDFATRMYCKGLADEEMDRYNAEIKAYEDKYGEEVVKAQRKKELDKKRRSKSKAKANITNDDVESGDEHDDEGTTSQGHTNLRYHQPPTRYAPAFPESDFPDRVGGGGMKVAASNQCQSSLLHHHQQMNHALPFPPSDFPDRDDEDLKPAAVETTALRRYDHSLGSIPDPRGHKASPAIASRHLSSMNAYNIPTGEEVTKVFDDDDDEQDVWDTSTTRESQTKSTSSSFASSSKMNESSDDRKRGFIEL</sequence>
<protein>
    <recommendedName>
        <fullName evidence="5">HMG box domain-containing protein</fullName>
    </recommendedName>
</protein>
<dbReference type="PANTHER" id="PTHR48112">
    <property type="entry name" value="HIGH MOBILITY GROUP PROTEIN DSP1"/>
    <property type="match status" value="1"/>
</dbReference>
<feature type="region of interest" description="Disordered" evidence="2">
    <location>
        <begin position="307"/>
        <end position="357"/>
    </location>
</feature>
<keyword evidence="1" id="KW-0238">DNA-binding</keyword>
<accession>B8LEG0</accession>
<evidence type="ECO:0008006" key="5">
    <source>
        <dbReference type="Google" id="ProtNLM"/>
    </source>
</evidence>
<evidence type="ECO:0000256" key="1">
    <source>
        <dbReference type="ARBA" id="ARBA00023125"/>
    </source>
</evidence>
<name>B8LEG0_THAPS</name>
<dbReference type="GeneID" id="7447737"/>
<gene>
    <name evidence="3" type="ORF">THAPSDRAFT_bd1845</name>
</gene>
<proteinExistence type="predicted"/>
<dbReference type="InParanoid" id="B8LEG0"/>
<feature type="compositionally biased region" description="Basic and acidic residues" evidence="2">
    <location>
        <begin position="143"/>
        <end position="154"/>
    </location>
</feature>
<dbReference type="Proteomes" id="UP000001449">
    <property type="component" value="Unassembled WGS sequence"/>
</dbReference>
<evidence type="ECO:0000313" key="4">
    <source>
        <dbReference type="Proteomes" id="UP000001449"/>
    </source>
</evidence>
<dbReference type="InterPro" id="IPR050342">
    <property type="entry name" value="HMGB"/>
</dbReference>
<dbReference type="EMBL" id="DS999440">
    <property type="protein sequence ID" value="EED86287.1"/>
    <property type="molecule type" value="Genomic_DNA"/>
</dbReference>
<feature type="region of interest" description="Disordered" evidence="2">
    <location>
        <begin position="143"/>
        <end position="219"/>
    </location>
</feature>
<reference evidence="3 4" key="2">
    <citation type="journal article" date="2008" name="Nature">
        <title>The Phaeodactylum genome reveals the evolutionary history of diatom genomes.</title>
        <authorList>
            <person name="Bowler C."/>
            <person name="Allen A.E."/>
            <person name="Badger J.H."/>
            <person name="Grimwood J."/>
            <person name="Jabbari K."/>
            <person name="Kuo A."/>
            <person name="Maheswari U."/>
            <person name="Martens C."/>
            <person name="Maumus F."/>
            <person name="Otillar R.P."/>
            <person name="Rayko E."/>
            <person name="Salamov A."/>
            <person name="Vandepoele K."/>
            <person name="Beszteri B."/>
            <person name="Gruber A."/>
            <person name="Heijde M."/>
            <person name="Katinka M."/>
            <person name="Mock T."/>
            <person name="Valentin K."/>
            <person name="Verret F."/>
            <person name="Berges J.A."/>
            <person name="Brownlee C."/>
            <person name="Cadoret J.P."/>
            <person name="Chiovitti A."/>
            <person name="Choi C.J."/>
            <person name="Coesel S."/>
            <person name="De Martino A."/>
            <person name="Detter J.C."/>
            <person name="Durkin C."/>
            <person name="Falciatore A."/>
            <person name="Fournet J."/>
            <person name="Haruta M."/>
            <person name="Huysman M.J."/>
            <person name="Jenkins B.D."/>
            <person name="Jiroutova K."/>
            <person name="Jorgensen R.E."/>
            <person name="Joubert Y."/>
            <person name="Kaplan A."/>
            <person name="Kroger N."/>
            <person name="Kroth P.G."/>
            <person name="La Roche J."/>
            <person name="Lindquist E."/>
            <person name="Lommer M."/>
            <person name="Martin-Jezequel V."/>
            <person name="Lopez P.J."/>
            <person name="Lucas S."/>
            <person name="Mangogna M."/>
            <person name="McGinnis K."/>
            <person name="Medlin L.K."/>
            <person name="Montsant A."/>
            <person name="Oudot-Le Secq M.P."/>
            <person name="Napoli C."/>
            <person name="Obornik M."/>
            <person name="Parker M.S."/>
            <person name="Petit J.L."/>
            <person name="Porcel B.M."/>
            <person name="Poulsen N."/>
            <person name="Robison M."/>
            <person name="Rychlewski L."/>
            <person name="Rynearson T.A."/>
            <person name="Schmutz J."/>
            <person name="Shapiro H."/>
            <person name="Siaut M."/>
            <person name="Stanley M."/>
            <person name="Sussman M.R."/>
            <person name="Taylor A.R."/>
            <person name="Vardi A."/>
            <person name="von Dassow P."/>
            <person name="Vyverman W."/>
            <person name="Willis A."/>
            <person name="Wyrwicz L.S."/>
            <person name="Rokhsar D.S."/>
            <person name="Weissenbach J."/>
            <person name="Armbrust E.V."/>
            <person name="Green B.R."/>
            <person name="Van de Peer Y."/>
            <person name="Grigoriev I.V."/>
        </authorList>
    </citation>
    <scope>NUCLEOTIDE SEQUENCE [LARGE SCALE GENOMIC DNA]</scope>
    <source>
        <strain evidence="3 4">CCMP1335</strain>
    </source>
</reference>
<feature type="compositionally biased region" description="Basic and acidic residues" evidence="2">
    <location>
        <begin position="345"/>
        <end position="357"/>
    </location>
</feature>
<dbReference type="RefSeq" id="XP_002297417.1">
    <property type="nucleotide sequence ID" value="XM_002297381.1"/>
</dbReference>
<dbReference type="GO" id="GO:0003677">
    <property type="term" value="F:DNA binding"/>
    <property type="evidence" value="ECO:0007669"/>
    <property type="project" value="UniProtKB-KW"/>
</dbReference>
<feature type="compositionally biased region" description="Acidic residues" evidence="2">
    <location>
        <begin position="169"/>
        <end position="181"/>
    </location>
</feature>
<dbReference type="GO" id="GO:0005634">
    <property type="term" value="C:nucleus"/>
    <property type="evidence" value="ECO:0000318"/>
    <property type="project" value="GO_Central"/>
</dbReference>
<dbReference type="AlphaFoldDB" id="B8LEG0"/>
<feature type="compositionally biased region" description="Low complexity" evidence="2">
    <location>
        <begin position="320"/>
        <end position="344"/>
    </location>
</feature>
<reference evidence="3 4" key="1">
    <citation type="journal article" date="2004" name="Science">
        <title>The genome of the diatom Thalassiosira pseudonana: ecology, evolution, and metabolism.</title>
        <authorList>
            <person name="Armbrust E.V."/>
            <person name="Berges J.A."/>
            <person name="Bowler C."/>
            <person name="Green B.R."/>
            <person name="Martinez D."/>
            <person name="Putnam N.H."/>
            <person name="Zhou S."/>
            <person name="Allen A.E."/>
            <person name="Apt K.E."/>
            <person name="Bechner M."/>
            <person name="Brzezinski M.A."/>
            <person name="Chaal B.K."/>
            <person name="Chiovitti A."/>
            <person name="Davis A.K."/>
            <person name="Demarest M.S."/>
            <person name="Detter J.C."/>
            <person name="Glavina T."/>
            <person name="Goodstein D."/>
            <person name="Hadi M.Z."/>
            <person name="Hellsten U."/>
            <person name="Hildebrand M."/>
            <person name="Jenkins B.D."/>
            <person name="Jurka J."/>
            <person name="Kapitonov V.V."/>
            <person name="Kroger N."/>
            <person name="Lau W.W."/>
            <person name="Lane T.W."/>
            <person name="Larimer F.W."/>
            <person name="Lippmeier J.C."/>
            <person name="Lucas S."/>
            <person name="Medina M."/>
            <person name="Montsant A."/>
            <person name="Obornik M."/>
            <person name="Parker M.S."/>
            <person name="Palenik B."/>
            <person name="Pazour G.J."/>
            <person name="Richardson P.M."/>
            <person name="Rynearson T.A."/>
            <person name="Saito M.A."/>
            <person name="Schwartz D.C."/>
            <person name="Thamatrakoln K."/>
            <person name="Valentin K."/>
            <person name="Vardi A."/>
            <person name="Wilkerson F.P."/>
            <person name="Rokhsar D.S."/>
        </authorList>
    </citation>
    <scope>NUCLEOTIDE SEQUENCE [LARGE SCALE GENOMIC DNA]</scope>
    <source>
        <strain evidence="3 4">CCMP1335</strain>
    </source>
</reference>
<organism evidence="3 4">
    <name type="scientific">Thalassiosira pseudonana</name>
    <name type="common">Marine diatom</name>
    <name type="synonym">Cyclotella nana</name>
    <dbReference type="NCBI Taxonomy" id="35128"/>
    <lineage>
        <taxon>Eukaryota</taxon>
        <taxon>Sar</taxon>
        <taxon>Stramenopiles</taxon>
        <taxon>Ochrophyta</taxon>
        <taxon>Bacillariophyta</taxon>
        <taxon>Coscinodiscophyceae</taxon>
        <taxon>Thalassiosirophycidae</taxon>
        <taxon>Thalassiosirales</taxon>
        <taxon>Thalassiosiraceae</taxon>
        <taxon>Thalassiosira</taxon>
    </lineage>
</organism>
<dbReference type="SUPFAM" id="SSF47095">
    <property type="entry name" value="HMG-box"/>
    <property type="match status" value="1"/>
</dbReference>
<dbReference type="Gene3D" id="1.10.30.10">
    <property type="entry name" value="High mobility group box domain"/>
    <property type="match status" value="1"/>
</dbReference>
<dbReference type="InterPro" id="IPR036910">
    <property type="entry name" value="HMG_box_dom_sf"/>
</dbReference>
<dbReference type="HOGENOM" id="CLU_078670_0_0_1"/>
<keyword evidence="4" id="KW-1185">Reference proteome</keyword>
<evidence type="ECO:0000313" key="3">
    <source>
        <dbReference type="EMBL" id="EED86287.1"/>
    </source>
</evidence>
<dbReference type="KEGG" id="tps:THAPSDRAFT_bd1845"/>